<dbReference type="STRING" id="1513896.SAMN05660841_03142"/>
<dbReference type="Proteomes" id="UP000190150">
    <property type="component" value="Unassembled WGS sequence"/>
</dbReference>
<keyword evidence="3" id="KW-1185">Reference proteome</keyword>
<dbReference type="RefSeq" id="WP_139375341.1">
    <property type="nucleotide sequence ID" value="NZ_FUZF01000015.1"/>
</dbReference>
<sequence>MMNMILTEHALRTIILEFDESKEAPEFETKALDIYYEMHNRTWLWMERLRIAREKIPALELCVEKAEELWEEANCKLEHLLVMIPQNPERPRVKMQLKMFTEELNRFLCDFVPDLIDQAADFYEYDTFTVEEDTWLSDVAFKQFRAIFDDYKSCKVDMVSFDRDLDDFKGVLGHMRKREGKYYETMNGLIDTYDELNNKIDVLHDRISEFDNNLLEFFAKERSAREK</sequence>
<dbReference type="EMBL" id="FUZF01000015">
    <property type="protein sequence ID" value="SKB93543.1"/>
    <property type="molecule type" value="Genomic_DNA"/>
</dbReference>
<dbReference type="OrthoDB" id="707630at2"/>
<gene>
    <name evidence="2" type="ORF">SAMN05660841_03142</name>
</gene>
<name>A0A1T5FBJ4_9SPHI</name>
<dbReference type="AlphaFoldDB" id="A0A1T5FBJ4"/>
<evidence type="ECO:0000313" key="3">
    <source>
        <dbReference type="Proteomes" id="UP000190150"/>
    </source>
</evidence>
<organism evidence="2 3">
    <name type="scientific">Sphingobacterium nematocida</name>
    <dbReference type="NCBI Taxonomy" id="1513896"/>
    <lineage>
        <taxon>Bacteria</taxon>
        <taxon>Pseudomonadati</taxon>
        <taxon>Bacteroidota</taxon>
        <taxon>Sphingobacteriia</taxon>
        <taxon>Sphingobacteriales</taxon>
        <taxon>Sphingobacteriaceae</taxon>
        <taxon>Sphingobacterium</taxon>
    </lineage>
</organism>
<feature type="coiled-coil region" evidence="1">
    <location>
        <begin position="186"/>
        <end position="213"/>
    </location>
</feature>
<proteinExistence type="predicted"/>
<evidence type="ECO:0000256" key="1">
    <source>
        <dbReference type="SAM" id="Coils"/>
    </source>
</evidence>
<protein>
    <submittedName>
        <fullName evidence="2">Uncharacterized protein</fullName>
    </submittedName>
</protein>
<keyword evidence="1" id="KW-0175">Coiled coil</keyword>
<evidence type="ECO:0000313" key="2">
    <source>
        <dbReference type="EMBL" id="SKB93543.1"/>
    </source>
</evidence>
<reference evidence="3" key="1">
    <citation type="submission" date="2017-02" db="EMBL/GenBank/DDBJ databases">
        <authorList>
            <person name="Varghese N."/>
            <person name="Submissions S."/>
        </authorList>
    </citation>
    <scope>NUCLEOTIDE SEQUENCE [LARGE SCALE GENOMIC DNA]</scope>
    <source>
        <strain evidence="3">DSM 24091</strain>
    </source>
</reference>
<accession>A0A1T5FBJ4</accession>